<dbReference type="AlphaFoldDB" id="A0A0H5DQ29"/>
<evidence type="ECO:0000259" key="4">
    <source>
        <dbReference type="SMART" id="SM00967"/>
    </source>
</evidence>
<dbReference type="PANTHER" id="PTHR43191:SF2">
    <property type="entry name" value="RRNA METHYLTRANSFERASE 3, MITOCHONDRIAL"/>
    <property type="match status" value="1"/>
</dbReference>
<dbReference type="SMART" id="SM00967">
    <property type="entry name" value="SpoU_sub_bind"/>
    <property type="match status" value="1"/>
</dbReference>
<keyword evidence="3 5" id="KW-0808">Transferase</keyword>
<dbReference type="SUPFAM" id="SSF75217">
    <property type="entry name" value="alpha/beta knot"/>
    <property type="match status" value="1"/>
</dbReference>
<keyword evidence="2 5" id="KW-0489">Methyltransferase</keyword>
<dbReference type="GO" id="GO:0008173">
    <property type="term" value="F:RNA methyltransferase activity"/>
    <property type="evidence" value="ECO:0007669"/>
    <property type="project" value="InterPro"/>
</dbReference>
<dbReference type="EMBL" id="CWGJ01000019">
    <property type="protein sequence ID" value="CRX38736.1"/>
    <property type="molecule type" value="Genomic_DNA"/>
</dbReference>
<dbReference type="GO" id="GO:0032259">
    <property type="term" value="P:methylation"/>
    <property type="evidence" value="ECO:0007669"/>
    <property type="project" value="UniProtKB-KW"/>
</dbReference>
<keyword evidence="6" id="KW-1185">Reference proteome</keyword>
<dbReference type="Pfam" id="PF00588">
    <property type="entry name" value="SpoU_methylase"/>
    <property type="match status" value="1"/>
</dbReference>
<gene>
    <name evidence="5" type="ORF">ELAC_1400</name>
</gene>
<proteinExistence type="inferred from homology"/>
<reference evidence="6" key="1">
    <citation type="submission" date="2015-06" db="EMBL/GenBank/DDBJ databases">
        <authorList>
            <person name="Bertelli C."/>
        </authorList>
    </citation>
    <scope>NUCLEOTIDE SEQUENCE [LARGE SCALE GENOMIC DNA]</scope>
    <source>
        <strain evidence="6">CRIB-30</strain>
    </source>
</reference>
<dbReference type="InterPro" id="IPR029026">
    <property type="entry name" value="tRNA_m1G_MTases_N"/>
</dbReference>
<dbReference type="InterPro" id="IPR013123">
    <property type="entry name" value="SpoU_subst-bd"/>
</dbReference>
<dbReference type="InterPro" id="IPR001537">
    <property type="entry name" value="SpoU_MeTrfase"/>
</dbReference>
<dbReference type="InterPro" id="IPR029028">
    <property type="entry name" value="Alpha/beta_knot_MTases"/>
</dbReference>
<protein>
    <submittedName>
        <fullName evidence="5">rRNA methylase, SpoU family</fullName>
        <ecNumber evidence="5">2.1.1.-</ecNumber>
    </submittedName>
</protein>
<feature type="domain" description="RNA 2-O ribose methyltransferase substrate binding" evidence="4">
    <location>
        <begin position="31"/>
        <end position="107"/>
    </location>
</feature>
<dbReference type="Gene3D" id="3.30.1330.30">
    <property type="match status" value="1"/>
</dbReference>
<dbReference type="InterPro" id="IPR053888">
    <property type="entry name" value="MRM3-like_sub_bind"/>
</dbReference>
<dbReference type="Gene3D" id="3.40.1280.10">
    <property type="match status" value="1"/>
</dbReference>
<dbReference type="OrthoDB" id="9785673at2"/>
<evidence type="ECO:0000256" key="2">
    <source>
        <dbReference type="ARBA" id="ARBA00022603"/>
    </source>
</evidence>
<dbReference type="EC" id="2.1.1.-" evidence="5"/>
<name>A0A0H5DQ29_9BACT</name>
<dbReference type="SUPFAM" id="SSF55315">
    <property type="entry name" value="L30e-like"/>
    <property type="match status" value="1"/>
</dbReference>
<accession>A0A0H5DQ29</accession>
<dbReference type="GO" id="GO:0006396">
    <property type="term" value="P:RNA processing"/>
    <property type="evidence" value="ECO:0007669"/>
    <property type="project" value="InterPro"/>
</dbReference>
<dbReference type="GO" id="GO:0005737">
    <property type="term" value="C:cytoplasm"/>
    <property type="evidence" value="ECO:0007669"/>
    <property type="project" value="UniProtKB-ARBA"/>
</dbReference>
<evidence type="ECO:0000313" key="6">
    <source>
        <dbReference type="Proteomes" id="UP000220251"/>
    </source>
</evidence>
<dbReference type="GO" id="GO:0003723">
    <property type="term" value="F:RNA binding"/>
    <property type="evidence" value="ECO:0007669"/>
    <property type="project" value="InterPro"/>
</dbReference>
<evidence type="ECO:0000313" key="5">
    <source>
        <dbReference type="EMBL" id="CRX38736.1"/>
    </source>
</evidence>
<dbReference type="InterPro" id="IPR029064">
    <property type="entry name" value="Ribosomal_eL30-like_sf"/>
</dbReference>
<dbReference type="CDD" id="cd18104">
    <property type="entry name" value="SpoU-like_RNA-MTase"/>
    <property type="match status" value="1"/>
</dbReference>
<dbReference type="PANTHER" id="PTHR43191">
    <property type="entry name" value="RRNA METHYLTRANSFERASE 3"/>
    <property type="match status" value="1"/>
</dbReference>
<dbReference type="Pfam" id="PF22435">
    <property type="entry name" value="MRM3-like_sub_bind"/>
    <property type="match status" value="1"/>
</dbReference>
<comment type="similarity">
    <text evidence="1">Belongs to the class IV-like SAM-binding methyltransferase superfamily. RNA methyltransferase TrmH family.</text>
</comment>
<sequence length="271" mass="30098">MIEISSVQNPKIKKTLKLLNRKERDETGLFLIEGEREIRRAFETGFPIEALYFSRSFFHSGEREALVDSFQSKGIELYSLTEAVFRKLSYRENPDGLLAVARQVRKGLSDLDALLKTTDKPLLLVAESLEKPGNLGTILRSCDGCGVHALILADQLTDIFNPNVVRASMGTLFSIPIIEAEGKDVLEYLNRHQIAVFAATPEGASEYTRCDYTQGSAFVVGSEHAGLSKLFREQADKRVFIPMHGIADSLNVSVAATLLIYEAVRQRSEAT</sequence>
<dbReference type="Proteomes" id="UP000220251">
    <property type="component" value="Unassembled WGS sequence"/>
</dbReference>
<evidence type="ECO:0000256" key="3">
    <source>
        <dbReference type="ARBA" id="ARBA00022679"/>
    </source>
</evidence>
<dbReference type="RefSeq" id="WP_098038599.1">
    <property type="nucleotide sequence ID" value="NZ_CWGJ01000019.1"/>
</dbReference>
<evidence type="ECO:0000256" key="1">
    <source>
        <dbReference type="ARBA" id="ARBA00007228"/>
    </source>
</evidence>
<dbReference type="InterPro" id="IPR051259">
    <property type="entry name" value="rRNA_Methyltransferase"/>
</dbReference>
<organism evidence="5 6">
    <name type="scientific">Estrella lausannensis</name>
    <dbReference type="NCBI Taxonomy" id="483423"/>
    <lineage>
        <taxon>Bacteria</taxon>
        <taxon>Pseudomonadati</taxon>
        <taxon>Chlamydiota</taxon>
        <taxon>Chlamydiia</taxon>
        <taxon>Parachlamydiales</taxon>
        <taxon>Candidatus Criblamydiaceae</taxon>
        <taxon>Estrella</taxon>
    </lineage>
</organism>